<dbReference type="EMBL" id="JAIWYP010000009">
    <property type="protein sequence ID" value="KAH3770434.1"/>
    <property type="molecule type" value="Genomic_DNA"/>
</dbReference>
<evidence type="ECO:0000313" key="2">
    <source>
        <dbReference type="EMBL" id="KAH3770477.1"/>
    </source>
</evidence>
<reference evidence="2" key="1">
    <citation type="journal article" date="2019" name="bioRxiv">
        <title>The Genome of the Zebra Mussel, Dreissena polymorpha: A Resource for Invasive Species Research.</title>
        <authorList>
            <person name="McCartney M.A."/>
            <person name="Auch B."/>
            <person name="Kono T."/>
            <person name="Mallez S."/>
            <person name="Zhang Y."/>
            <person name="Obille A."/>
            <person name="Becker A."/>
            <person name="Abrahante J.E."/>
            <person name="Garbe J."/>
            <person name="Badalamenti J.P."/>
            <person name="Herman A."/>
            <person name="Mangelson H."/>
            <person name="Liachko I."/>
            <person name="Sullivan S."/>
            <person name="Sone E.D."/>
            <person name="Koren S."/>
            <person name="Silverstein K.A.T."/>
            <person name="Beckman K.B."/>
            <person name="Gohl D.M."/>
        </authorList>
    </citation>
    <scope>NUCLEOTIDE SEQUENCE</scope>
    <source>
        <strain evidence="2">Duluth1</strain>
        <tissue evidence="2">Whole animal</tissue>
    </source>
</reference>
<evidence type="ECO:0000313" key="1">
    <source>
        <dbReference type="EMBL" id="KAH3770434.1"/>
    </source>
</evidence>
<gene>
    <name evidence="1" type="ORF">DPMN_171721</name>
    <name evidence="2" type="ORF">DPMN_171764</name>
</gene>
<keyword evidence="3" id="KW-1185">Reference proteome</keyword>
<dbReference type="EMBL" id="JAIWYP010000009">
    <property type="protein sequence ID" value="KAH3770477.1"/>
    <property type="molecule type" value="Genomic_DNA"/>
</dbReference>
<organism evidence="2 3">
    <name type="scientific">Dreissena polymorpha</name>
    <name type="common">Zebra mussel</name>
    <name type="synonym">Mytilus polymorpha</name>
    <dbReference type="NCBI Taxonomy" id="45954"/>
    <lineage>
        <taxon>Eukaryota</taxon>
        <taxon>Metazoa</taxon>
        <taxon>Spiralia</taxon>
        <taxon>Lophotrochozoa</taxon>
        <taxon>Mollusca</taxon>
        <taxon>Bivalvia</taxon>
        <taxon>Autobranchia</taxon>
        <taxon>Heteroconchia</taxon>
        <taxon>Euheterodonta</taxon>
        <taxon>Imparidentia</taxon>
        <taxon>Neoheterodontei</taxon>
        <taxon>Myida</taxon>
        <taxon>Dreissenoidea</taxon>
        <taxon>Dreissenidae</taxon>
        <taxon>Dreissena</taxon>
    </lineage>
</organism>
<name>A0A9D4E2A0_DREPO</name>
<accession>A0A9D4E2A0</accession>
<dbReference type="Gene3D" id="3.40.50.300">
    <property type="entry name" value="P-loop containing nucleotide triphosphate hydrolases"/>
    <property type="match status" value="1"/>
</dbReference>
<protein>
    <submittedName>
        <fullName evidence="2">Uncharacterized protein</fullName>
    </submittedName>
</protein>
<dbReference type="InterPro" id="IPR027417">
    <property type="entry name" value="P-loop_NTPase"/>
</dbReference>
<dbReference type="AlphaFoldDB" id="A0A9D4E2A0"/>
<proteinExistence type="predicted"/>
<evidence type="ECO:0000313" key="3">
    <source>
        <dbReference type="Proteomes" id="UP000828390"/>
    </source>
</evidence>
<sequence>MPPKIVALCKDKGAFTQKDKRVTKCKDVFQTKKKVNRRIFLQGEARSGKTTFLAKLALEWCKSTSCHMESSKNTDL</sequence>
<reference evidence="2" key="2">
    <citation type="submission" date="2020-11" db="EMBL/GenBank/DDBJ databases">
        <authorList>
            <person name="McCartney M.A."/>
            <person name="Auch B."/>
            <person name="Kono T."/>
            <person name="Mallez S."/>
            <person name="Becker A."/>
            <person name="Gohl D.M."/>
            <person name="Silverstein K.A.T."/>
            <person name="Koren S."/>
            <person name="Bechman K.B."/>
            <person name="Herman A."/>
            <person name="Abrahante J.E."/>
            <person name="Garbe J."/>
        </authorList>
    </citation>
    <scope>NUCLEOTIDE SEQUENCE</scope>
    <source>
        <strain evidence="2">Duluth1</strain>
        <tissue evidence="2">Whole animal</tissue>
    </source>
</reference>
<comment type="caution">
    <text evidence="2">The sequence shown here is derived from an EMBL/GenBank/DDBJ whole genome shotgun (WGS) entry which is preliminary data.</text>
</comment>
<dbReference type="Proteomes" id="UP000828390">
    <property type="component" value="Unassembled WGS sequence"/>
</dbReference>